<dbReference type="Proteomes" id="UP001596328">
    <property type="component" value="Unassembled WGS sequence"/>
</dbReference>
<evidence type="ECO:0000256" key="1">
    <source>
        <dbReference type="SAM" id="Phobius"/>
    </source>
</evidence>
<evidence type="ECO:0008006" key="4">
    <source>
        <dbReference type="Google" id="ProtNLM"/>
    </source>
</evidence>
<comment type="caution">
    <text evidence="2">The sequence shown here is derived from an EMBL/GenBank/DDBJ whole genome shotgun (WGS) entry which is preliminary data.</text>
</comment>
<gene>
    <name evidence="2" type="ORF">ACFQE1_01885</name>
</gene>
<feature type="transmembrane region" description="Helical" evidence="1">
    <location>
        <begin position="12"/>
        <end position="34"/>
    </location>
</feature>
<keyword evidence="3" id="KW-1185">Reference proteome</keyword>
<reference evidence="2 3" key="1">
    <citation type="journal article" date="2019" name="Int. J. Syst. Evol. Microbiol.">
        <title>The Global Catalogue of Microorganisms (GCM) 10K type strain sequencing project: providing services to taxonomists for standard genome sequencing and annotation.</title>
        <authorList>
            <consortium name="The Broad Institute Genomics Platform"/>
            <consortium name="The Broad Institute Genome Sequencing Center for Infectious Disease"/>
            <person name="Wu L."/>
            <person name="Ma J."/>
        </authorList>
    </citation>
    <scope>NUCLEOTIDE SEQUENCE [LARGE SCALE GENOMIC DNA]</scope>
    <source>
        <strain evidence="2 3">NBRC 111368</strain>
    </source>
</reference>
<organism evidence="2 3">
    <name type="scientific">Halobium palmae</name>
    <dbReference type="NCBI Taxonomy" id="1776492"/>
    <lineage>
        <taxon>Archaea</taxon>
        <taxon>Methanobacteriati</taxon>
        <taxon>Methanobacteriota</taxon>
        <taxon>Stenosarchaea group</taxon>
        <taxon>Halobacteria</taxon>
        <taxon>Halobacteriales</taxon>
        <taxon>Haloferacaceae</taxon>
        <taxon>Halobium</taxon>
    </lineage>
</organism>
<keyword evidence="1" id="KW-0472">Membrane</keyword>
<accession>A0ABD5RV23</accession>
<sequence>MVYELGATTFSVFAYVVLTWTAIMALFIVGTTFWQMNRIFGQPGDEKPTQPVGGDD</sequence>
<keyword evidence="1" id="KW-0812">Transmembrane</keyword>
<evidence type="ECO:0000313" key="2">
    <source>
        <dbReference type="EMBL" id="MFC6723160.1"/>
    </source>
</evidence>
<keyword evidence="1" id="KW-1133">Transmembrane helix</keyword>
<name>A0ABD5RV23_9EURY</name>
<dbReference type="AlphaFoldDB" id="A0ABD5RV23"/>
<evidence type="ECO:0000313" key="3">
    <source>
        <dbReference type="Proteomes" id="UP001596328"/>
    </source>
</evidence>
<proteinExistence type="predicted"/>
<protein>
    <recommendedName>
        <fullName evidence="4">Heme exporter protein D</fullName>
    </recommendedName>
</protein>
<dbReference type="EMBL" id="JBHSWU010000006">
    <property type="protein sequence ID" value="MFC6723160.1"/>
    <property type="molecule type" value="Genomic_DNA"/>
</dbReference>